<sequence>MYFQLQNLEKHSSVLESARDELLAMLAETISLALEDGKKGILRIDTYDAKRPREFINEEQEGIMMEWAKYLSRRSLGKHPELFGTIDEAQRVTKNTWQILSEELGDGDPNENHVFVYAKLLKEVGCSLPDPGSRDFIKPSFLAAMDDERSWKAVVAQLLISLLPLEFLPEVLGFNLHYELVSLEAMTAARELKDLGVDPSYFLLHICIGNADSGHTAMALMNVIDYLETIKETGCKRTIDEQ</sequence>
<dbReference type="Gene3D" id="1.20.910.10">
    <property type="entry name" value="Heme oxygenase-like"/>
    <property type="match status" value="1"/>
</dbReference>
<reference evidence="1 2" key="1">
    <citation type="submission" date="2018-02" db="EMBL/GenBank/DDBJ databases">
        <title>The genomes of Aspergillus section Nigri reveals drivers in fungal speciation.</title>
        <authorList>
            <consortium name="DOE Joint Genome Institute"/>
            <person name="Vesth T.C."/>
            <person name="Nybo J."/>
            <person name="Theobald S."/>
            <person name="Brandl J."/>
            <person name="Frisvad J.C."/>
            <person name="Nielsen K.F."/>
            <person name="Lyhne E.K."/>
            <person name="Kogle M.E."/>
            <person name="Kuo A."/>
            <person name="Riley R."/>
            <person name="Clum A."/>
            <person name="Nolan M."/>
            <person name="Lipzen A."/>
            <person name="Salamov A."/>
            <person name="Henrissat B."/>
            <person name="Wiebenga A."/>
            <person name="De vries R.P."/>
            <person name="Grigoriev I.V."/>
            <person name="Mortensen U.H."/>
            <person name="Andersen M.R."/>
            <person name="Baker S.E."/>
        </authorList>
    </citation>
    <scope>NUCLEOTIDE SEQUENCE [LARGE SCALE GENOMIC DNA]</scope>
    <source>
        <strain evidence="1 2">CBS 101889</strain>
    </source>
</reference>
<dbReference type="SMART" id="SM01236">
    <property type="entry name" value="Haem_oxygenase_2"/>
    <property type="match status" value="1"/>
</dbReference>
<organism evidence="1 2">
    <name type="scientific">Aspergillus homomorphus (strain CBS 101889)</name>
    <dbReference type="NCBI Taxonomy" id="1450537"/>
    <lineage>
        <taxon>Eukaryota</taxon>
        <taxon>Fungi</taxon>
        <taxon>Dikarya</taxon>
        <taxon>Ascomycota</taxon>
        <taxon>Pezizomycotina</taxon>
        <taxon>Eurotiomycetes</taxon>
        <taxon>Eurotiomycetidae</taxon>
        <taxon>Eurotiales</taxon>
        <taxon>Aspergillaceae</taxon>
        <taxon>Aspergillus</taxon>
        <taxon>Aspergillus subgen. Circumdati</taxon>
    </lineage>
</organism>
<protein>
    <submittedName>
        <fullName evidence="1">Uncharacterized protein</fullName>
    </submittedName>
</protein>
<dbReference type="RefSeq" id="XP_025556200.1">
    <property type="nucleotide sequence ID" value="XM_025696138.1"/>
</dbReference>
<dbReference type="AlphaFoldDB" id="A0A395IAI1"/>
<dbReference type="OrthoDB" id="10057598at2759"/>
<dbReference type="STRING" id="1450537.A0A395IAI1"/>
<dbReference type="InterPro" id="IPR016084">
    <property type="entry name" value="Haem_Oase-like_multi-hlx"/>
</dbReference>
<evidence type="ECO:0000313" key="1">
    <source>
        <dbReference type="EMBL" id="RAL17046.1"/>
    </source>
</evidence>
<accession>A0A395IAI1</accession>
<dbReference type="GeneID" id="37200427"/>
<dbReference type="Proteomes" id="UP000248961">
    <property type="component" value="Unassembled WGS sequence"/>
</dbReference>
<gene>
    <name evidence="1" type="ORF">BO97DRAFT_410539</name>
</gene>
<dbReference type="EMBL" id="KZ824268">
    <property type="protein sequence ID" value="RAL17046.1"/>
    <property type="molecule type" value="Genomic_DNA"/>
</dbReference>
<proteinExistence type="predicted"/>
<name>A0A395IAI1_ASPHC</name>
<keyword evidence="2" id="KW-1185">Reference proteome</keyword>
<dbReference type="VEuPathDB" id="FungiDB:BO97DRAFT_410539"/>
<dbReference type="Pfam" id="PF14518">
    <property type="entry name" value="Haem_oxygenas_2"/>
    <property type="match status" value="1"/>
</dbReference>
<evidence type="ECO:0000313" key="2">
    <source>
        <dbReference type="Proteomes" id="UP000248961"/>
    </source>
</evidence>